<feature type="transmembrane region" description="Helical" evidence="7">
    <location>
        <begin position="211"/>
        <end position="229"/>
    </location>
</feature>
<keyword evidence="6 7" id="KW-0472">Membrane</keyword>
<dbReference type="InterPro" id="IPR036259">
    <property type="entry name" value="MFS_trans_sf"/>
</dbReference>
<dbReference type="PROSITE" id="PS50850">
    <property type="entry name" value="MFS"/>
    <property type="match status" value="1"/>
</dbReference>
<feature type="transmembrane region" description="Helical" evidence="7">
    <location>
        <begin position="48"/>
        <end position="67"/>
    </location>
</feature>
<accession>A0A4P6YRK0</accession>
<evidence type="ECO:0000256" key="5">
    <source>
        <dbReference type="ARBA" id="ARBA00022989"/>
    </source>
</evidence>
<dbReference type="AlphaFoldDB" id="A0A4P6YRK0"/>
<evidence type="ECO:0000256" key="1">
    <source>
        <dbReference type="ARBA" id="ARBA00004651"/>
    </source>
</evidence>
<dbReference type="SUPFAM" id="SSF103473">
    <property type="entry name" value="MFS general substrate transporter"/>
    <property type="match status" value="1"/>
</dbReference>
<comment type="subcellular location">
    <subcellularLocation>
        <location evidence="1">Cell membrane</location>
        <topology evidence="1">Multi-pass membrane protein</topology>
    </subcellularLocation>
</comment>
<feature type="transmembrane region" description="Helical" evidence="7">
    <location>
        <begin position="250"/>
        <end position="269"/>
    </location>
</feature>
<name>A0A4P6YRK0_9LACO</name>
<dbReference type="EMBL" id="CP037940">
    <property type="protein sequence ID" value="QBO35246.1"/>
    <property type="molecule type" value="Genomic_DNA"/>
</dbReference>
<keyword evidence="11" id="KW-1185">Reference proteome</keyword>
<gene>
    <name evidence="10" type="ORF">EQG49_01605</name>
</gene>
<feature type="signal peptide" evidence="8">
    <location>
        <begin position="1"/>
        <end position="24"/>
    </location>
</feature>
<keyword evidence="3" id="KW-1003">Cell membrane</keyword>
<evidence type="ECO:0000256" key="3">
    <source>
        <dbReference type="ARBA" id="ARBA00022475"/>
    </source>
</evidence>
<feature type="chain" id="PRO_5020267234" evidence="8">
    <location>
        <begin position="25"/>
        <end position="392"/>
    </location>
</feature>
<evidence type="ECO:0000313" key="10">
    <source>
        <dbReference type="EMBL" id="QBO35246.1"/>
    </source>
</evidence>
<dbReference type="PANTHER" id="PTHR43124">
    <property type="entry name" value="PURINE EFFLUX PUMP PBUE"/>
    <property type="match status" value="1"/>
</dbReference>
<dbReference type="RefSeq" id="WP_133362326.1">
    <property type="nucleotide sequence ID" value="NZ_CP037940.1"/>
</dbReference>
<feature type="transmembrane region" description="Helical" evidence="7">
    <location>
        <begin position="103"/>
        <end position="123"/>
    </location>
</feature>
<dbReference type="GO" id="GO:0005886">
    <property type="term" value="C:plasma membrane"/>
    <property type="evidence" value="ECO:0007669"/>
    <property type="project" value="UniProtKB-SubCell"/>
</dbReference>
<feature type="transmembrane region" description="Helical" evidence="7">
    <location>
        <begin position="144"/>
        <end position="176"/>
    </location>
</feature>
<dbReference type="Pfam" id="PF07690">
    <property type="entry name" value="MFS_1"/>
    <property type="match status" value="1"/>
</dbReference>
<keyword evidence="5 7" id="KW-1133">Transmembrane helix</keyword>
<evidence type="ECO:0000256" key="7">
    <source>
        <dbReference type="SAM" id="Phobius"/>
    </source>
</evidence>
<protein>
    <submittedName>
        <fullName evidence="10">MFS transporter</fullName>
    </submittedName>
</protein>
<feature type="transmembrane region" description="Helical" evidence="7">
    <location>
        <begin position="300"/>
        <end position="320"/>
    </location>
</feature>
<organism evidence="10 11">
    <name type="scientific">Periweissella cryptocerci</name>
    <dbReference type="NCBI Taxonomy" id="2506420"/>
    <lineage>
        <taxon>Bacteria</taxon>
        <taxon>Bacillati</taxon>
        <taxon>Bacillota</taxon>
        <taxon>Bacilli</taxon>
        <taxon>Lactobacillales</taxon>
        <taxon>Lactobacillaceae</taxon>
        <taxon>Periweissella</taxon>
    </lineage>
</organism>
<dbReference type="KEGG" id="wei:EQG49_01605"/>
<proteinExistence type="predicted"/>
<feature type="transmembrane region" description="Helical" evidence="7">
    <location>
        <begin position="332"/>
        <end position="354"/>
    </location>
</feature>
<feature type="transmembrane region" description="Helical" evidence="7">
    <location>
        <begin position="275"/>
        <end position="293"/>
    </location>
</feature>
<dbReference type="Gene3D" id="1.20.1250.20">
    <property type="entry name" value="MFS general substrate transporter like domains"/>
    <property type="match status" value="2"/>
</dbReference>
<evidence type="ECO:0000256" key="2">
    <source>
        <dbReference type="ARBA" id="ARBA00022448"/>
    </source>
</evidence>
<evidence type="ECO:0000313" key="11">
    <source>
        <dbReference type="Proteomes" id="UP000292886"/>
    </source>
</evidence>
<keyword evidence="8" id="KW-0732">Signal</keyword>
<dbReference type="InterPro" id="IPR050189">
    <property type="entry name" value="MFS_Efflux_Transporters"/>
</dbReference>
<feature type="transmembrane region" description="Helical" evidence="7">
    <location>
        <begin position="74"/>
        <end position="91"/>
    </location>
</feature>
<feature type="domain" description="Major facilitator superfamily (MFS) profile" evidence="9">
    <location>
        <begin position="7"/>
        <end position="392"/>
    </location>
</feature>
<dbReference type="GO" id="GO:0022857">
    <property type="term" value="F:transmembrane transporter activity"/>
    <property type="evidence" value="ECO:0007669"/>
    <property type="project" value="InterPro"/>
</dbReference>
<evidence type="ECO:0000256" key="8">
    <source>
        <dbReference type="SAM" id="SignalP"/>
    </source>
</evidence>
<evidence type="ECO:0000259" key="9">
    <source>
        <dbReference type="PROSITE" id="PS50850"/>
    </source>
</evidence>
<reference evidence="11" key="1">
    <citation type="submission" date="2019-03" db="EMBL/GenBank/DDBJ databases">
        <title>Weissella sp. 26KH-42 Genome sequencing.</title>
        <authorList>
            <person name="Heo J."/>
            <person name="Kim S.-J."/>
            <person name="Kim J.-S."/>
            <person name="Hong S.-B."/>
            <person name="Kwon S.-W."/>
        </authorList>
    </citation>
    <scope>NUCLEOTIDE SEQUENCE [LARGE SCALE GENOMIC DNA]</scope>
    <source>
        <strain evidence="11">26KH-42</strain>
    </source>
</reference>
<dbReference type="OrthoDB" id="3268460at2"/>
<dbReference type="InterPro" id="IPR020846">
    <property type="entry name" value="MFS_dom"/>
</dbReference>
<feature type="transmembrane region" description="Helical" evidence="7">
    <location>
        <begin position="366"/>
        <end position="388"/>
    </location>
</feature>
<keyword evidence="4 7" id="KW-0812">Transmembrane</keyword>
<keyword evidence="2" id="KW-0813">Transport</keyword>
<dbReference type="PANTHER" id="PTHR43124:SF3">
    <property type="entry name" value="CHLORAMPHENICOL EFFLUX PUMP RV0191"/>
    <property type="match status" value="1"/>
</dbReference>
<dbReference type="Proteomes" id="UP000292886">
    <property type="component" value="Chromosome"/>
</dbReference>
<evidence type="ECO:0000256" key="6">
    <source>
        <dbReference type="ARBA" id="ARBA00023136"/>
    </source>
</evidence>
<sequence length="392" mass="41954">MNENKTTAKLALLSISLLLTSANAVNGALPMMKKAMHLSATQSELITTISSIAVVIMVLLSATIARVIGTKRTVALGLLLVGVAGIVPMFVSNYELILVSRVALGAGFGIFNSLAVSMIQVLYSGNTRASMLGFRSSAEPVGQAVMTIIAGLLMMISWHMSFAVYLIAFPILFLFWKKAPDVDHFQKEDPKDIMQGAPVDTHHYPAKTSPLVWLFVAFCIILMSNIVAMNVRFPQITAGIMGTQFNSSNILAVMPILGIIAGMLFGWVNKHLGKGTFYLGIIIFVLADLLVAFSAGNFGMLTIGFFLSGIPGSLIIPFIFNSLPKYAPKKAQAFAASMMIVGFNIGSFLTPFFLRGIEIVLGSTVLTAPFSFLAGLMLVIGLGSVIGARMVK</sequence>
<dbReference type="InterPro" id="IPR011701">
    <property type="entry name" value="MFS"/>
</dbReference>
<evidence type="ECO:0000256" key="4">
    <source>
        <dbReference type="ARBA" id="ARBA00022692"/>
    </source>
</evidence>